<evidence type="ECO:0000313" key="1">
    <source>
        <dbReference type="EMBL" id="KAK9943706.1"/>
    </source>
</evidence>
<dbReference type="Proteomes" id="UP001457282">
    <property type="component" value="Unassembled WGS sequence"/>
</dbReference>
<organism evidence="1 2">
    <name type="scientific">Rubus argutus</name>
    <name type="common">Southern blackberry</name>
    <dbReference type="NCBI Taxonomy" id="59490"/>
    <lineage>
        <taxon>Eukaryota</taxon>
        <taxon>Viridiplantae</taxon>
        <taxon>Streptophyta</taxon>
        <taxon>Embryophyta</taxon>
        <taxon>Tracheophyta</taxon>
        <taxon>Spermatophyta</taxon>
        <taxon>Magnoliopsida</taxon>
        <taxon>eudicotyledons</taxon>
        <taxon>Gunneridae</taxon>
        <taxon>Pentapetalae</taxon>
        <taxon>rosids</taxon>
        <taxon>fabids</taxon>
        <taxon>Rosales</taxon>
        <taxon>Rosaceae</taxon>
        <taxon>Rosoideae</taxon>
        <taxon>Rosoideae incertae sedis</taxon>
        <taxon>Rubus</taxon>
    </lineage>
</organism>
<evidence type="ECO:0000313" key="2">
    <source>
        <dbReference type="Proteomes" id="UP001457282"/>
    </source>
</evidence>
<dbReference type="AlphaFoldDB" id="A0AAW1Y5N8"/>
<name>A0AAW1Y5N8_RUBAR</name>
<reference evidence="1 2" key="1">
    <citation type="journal article" date="2023" name="G3 (Bethesda)">
        <title>A chromosome-length genome assembly and annotation of blackberry (Rubus argutus, cv. 'Hillquist').</title>
        <authorList>
            <person name="Bruna T."/>
            <person name="Aryal R."/>
            <person name="Dudchenko O."/>
            <person name="Sargent D.J."/>
            <person name="Mead D."/>
            <person name="Buti M."/>
            <person name="Cavallini A."/>
            <person name="Hytonen T."/>
            <person name="Andres J."/>
            <person name="Pham M."/>
            <person name="Weisz D."/>
            <person name="Mascagni F."/>
            <person name="Usai G."/>
            <person name="Natali L."/>
            <person name="Bassil N."/>
            <person name="Fernandez G.E."/>
            <person name="Lomsadze A."/>
            <person name="Armour M."/>
            <person name="Olukolu B."/>
            <person name="Poorten T."/>
            <person name="Britton C."/>
            <person name="Davik J."/>
            <person name="Ashrafi H."/>
            <person name="Aiden E.L."/>
            <person name="Borodovsky M."/>
            <person name="Worthington M."/>
        </authorList>
    </citation>
    <scope>NUCLEOTIDE SEQUENCE [LARGE SCALE GENOMIC DNA]</scope>
    <source>
        <strain evidence="1">PI 553951</strain>
    </source>
</reference>
<keyword evidence="2" id="KW-1185">Reference proteome</keyword>
<accession>A0AAW1Y5N8</accession>
<comment type="caution">
    <text evidence="1">The sequence shown here is derived from an EMBL/GenBank/DDBJ whole genome shotgun (WGS) entry which is preliminary data.</text>
</comment>
<sequence>MEAGRAAMLRPKWRRMHRMHLRWSPNFRGNTISTQGTFFITRAKSNNNRRWPEFTSKGGWAAARLLSSNHRRSVVVWLGVGGYELLVRWASKPSRWSEVKWPETTSTR</sequence>
<dbReference type="EMBL" id="JBEDUW010000002">
    <property type="protein sequence ID" value="KAK9943706.1"/>
    <property type="molecule type" value="Genomic_DNA"/>
</dbReference>
<proteinExistence type="predicted"/>
<gene>
    <name evidence="1" type="ORF">M0R45_009307</name>
</gene>
<protein>
    <submittedName>
        <fullName evidence="1">Uncharacterized protein</fullName>
    </submittedName>
</protein>